<feature type="transmembrane region" description="Helical" evidence="1">
    <location>
        <begin position="171"/>
        <end position="190"/>
    </location>
</feature>
<dbReference type="AlphaFoldDB" id="A0A7C9IEB7"/>
<evidence type="ECO:0000256" key="1">
    <source>
        <dbReference type="SAM" id="Phobius"/>
    </source>
</evidence>
<reference evidence="3 4" key="1">
    <citation type="submission" date="2019-12" db="EMBL/GenBank/DDBJ databases">
        <authorList>
            <person name="Lee S.D."/>
        </authorList>
    </citation>
    <scope>NUCLEOTIDE SEQUENCE [LARGE SCALE GENOMIC DNA]</scope>
    <source>
        <strain evidence="3 4">GH1-50</strain>
    </source>
</reference>
<gene>
    <name evidence="3" type="ORF">GQ651_02170</name>
</gene>
<comment type="caution">
    <text evidence="3">The sequence shown here is derived from an EMBL/GenBank/DDBJ whole genome shotgun (WGS) entry which is preliminary data.</text>
</comment>
<dbReference type="Proteomes" id="UP000480350">
    <property type="component" value="Unassembled WGS sequence"/>
</dbReference>
<keyword evidence="1" id="KW-1133">Transmembrane helix</keyword>
<dbReference type="EMBL" id="WUPT01000001">
    <property type="protein sequence ID" value="MXQ06644.1"/>
    <property type="molecule type" value="Genomic_DNA"/>
</dbReference>
<keyword evidence="4" id="KW-1185">Reference proteome</keyword>
<keyword evidence="1" id="KW-0472">Membrane</keyword>
<keyword evidence="1" id="KW-0812">Transmembrane</keyword>
<dbReference type="InterPro" id="IPR022472">
    <property type="entry name" value="VPLPA-CTERM"/>
</dbReference>
<dbReference type="RefSeq" id="WP_160762572.1">
    <property type="nucleotide sequence ID" value="NZ_WUPT01000001.1"/>
</dbReference>
<reference evidence="3 4" key="2">
    <citation type="submission" date="2020-03" db="EMBL/GenBank/DDBJ databases">
        <title>Kangsaoukella pontilimi gen. nov., sp. nov., a new member of the family Rhodobacteraceae isolated from a tidal mudflat.</title>
        <authorList>
            <person name="Kim I.S."/>
        </authorList>
    </citation>
    <scope>NUCLEOTIDE SEQUENCE [LARGE SCALE GENOMIC DNA]</scope>
    <source>
        <strain evidence="3 4">GH1-50</strain>
    </source>
</reference>
<dbReference type="InterPro" id="IPR013424">
    <property type="entry name" value="Ice-binding_C"/>
</dbReference>
<name>A0A7C9IEB7_9RHOB</name>
<dbReference type="NCBIfam" id="TIGR02595">
    <property type="entry name" value="PEP_CTERM"/>
    <property type="match status" value="1"/>
</dbReference>
<dbReference type="NCBIfam" id="TIGR03370">
    <property type="entry name" value="VPLPA-CTERM"/>
    <property type="match status" value="1"/>
</dbReference>
<evidence type="ECO:0000313" key="3">
    <source>
        <dbReference type="EMBL" id="MXQ06644.1"/>
    </source>
</evidence>
<proteinExistence type="predicted"/>
<feature type="signal peptide" evidence="2">
    <location>
        <begin position="1"/>
        <end position="22"/>
    </location>
</feature>
<feature type="chain" id="PRO_5028994015" evidence="2">
    <location>
        <begin position="23"/>
        <end position="196"/>
    </location>
</feature>
<keyword evidence="2" id="KW-0732">Signal</keyword>
<sequence length="196" mass="20539">MNLKKFIFGASVAALLPFAASAASVSIIENGVDEGGDGYFIGNNVIEVTDGATFAARFYADDGVGAIDIADGPGTITFLLQNTTSTDAQVTFVDGNIDQSPRNYGFTGGIDVWFDGTSTSFGVVDNVDLNRTFSLGAGESVEYAFEWDGIFNNTDDDIGPFIDFTVTATAVPVPAAGFLLLGGLGGLAMMRRRKKS</sequence>
<evidence type="ECO:0000256" key="2">
    <source>
        <dbReference type="SAM" id="SignalP"/>
    </source>
</evidence>
<protein>
    <submittedName>
        <fullName evidence="3">VPLPA-CTERM sorting domain-containing protein</fullName>
    </submittedName>
</protein>
<organism evidence="3 4">
    <name type="scientific">Kangsaoukella pontilimi</name>
    <dbReference type="NCBI Taxonomy" id="2691042"/>
    <lineage>
        <taxon>Bacteria</taxon>
        <taxon>Pseudomonadati</taxon>
        <taxon>Pseudomonadota</taxon>
        <taxon>Alphaproteobacteria</taxon>
        <taxon>Rhodobacterales</taxon>
        <taxon>Paracoccaceae</taxon>
        <taxon>Kangsaoukella</taxon>
    </lineage>
</organism>
<accession>A0A7C9IEB7</accession>
<evidence type="ECO:0000313" key="4">
    <source>
        <dbReference type="Proteomes" id="UP000480350"/>
    </source>
</evidence>